<gene>
    <name evidence="2" type="ORF">EHF44_16855</name>
</gene>
<evidence type="ECO:0000313" key="2">
    <source>
        <dbReference type="EMBL" id="AZG14952.1"/>
    </source>
</evidence>
<proteinExistence type="predicted"/>
<dbReference type="Proteomes" id="UP000270411">
    <property type="component" value="Chromosome 1"/>
</dbReference>
<dbReference type="Pfam" id="PF20081">
    <property type="entry name" value="DUF6475"/>
    <property type="match status" value="1"/>
</dbReference>
<dbReference type="Gene3D" id="1.10.8.200">
    <property type="entry name" value="Replisome organizer (g39p helicase loader/inhibitor protein)"/>
    <property type="match status" value="1"/>
</dbReference>
<dbReference type="OrthoDB" id="8561347at2"/>
<feature type="domain" description="DUF6475" evidence="1">
    <location>
        <begin position="99"/>
        <end position="188"/>
    </location>
</feature>
<organism evidence="2 3">
    <name type="scientific">Cupriavidus pauculus</name>
    <dbReference type="NCBI Taxonomy" id="82633"/>
    <lineage>
        <taxon>Bacteria</taxon>
        <taxon>Pseudomonadati</taxon>
        <taxon>Pseudomonadota</taxon>
        <taxon>Betaproteobacteria</taxon>
        <taxon>Burkholderiales</taxon>
        <taxon>Burkholderiaceae</taxon>
        <taxon>Cupriavidus</taxon>
    </lineage>
</organism>
<evidence type="ECO:0000313" key="3">
    <source>
        <dbReference type="Proteomes" id="UP000270411"/>
    </source>
</evidence>
<dbReference type="KEGG" id="cpau:EHF44_16855"/>
<name>A0A3G8H5Y5_9BURK</name>
<dbReference type="RefSeq" id="WP_124684704.1">
    <property type="nucleotide sequence ID" value="NZ_CP033969.1"/>
</dbReference>
<dbReference type="InterPro" id="IPR045521">
    <property type="entry name" value="DUF6475"/>
</dbReference>
<evidence type="ECO:0000259" key="1">
    <source>
        <dbReference type="Pfam" id="PF20081"/>
    </source>
</evidence>
<dbReference type="EMBL" id="CP033969">
    <property type="protein sequence ID" value="AZG14952.1"/>
    <property type="molecule type" value="Genomic_DNA"/>
</dbReference>
<dbReference type="AlphaFoldDB" id="A0A3G8H5Y5"/>
<sequence length="225" mass="25162">MTPQDVAPFSALISDVYAFYRQDSSTFAVKVWWQAMQPFDFTAVADALNRHCVNPDSGQFMPKPADVVKMLQGSTQDSALVAWAKVDRSVRTVGTYRSVVFDDPLIHRVLTEMGGWIEVGRKSEDEWPFVRNEFVNRYRGYRMRSETPDYPPHLIGISEAQNAKAGFHVEAPLLLGNPDTAAMVARRGTNTPLLQITRPQTQALRLVANDARKTGDETTPQAASF</sequence>
<reference evidence="3" key="1">
    <citation type="submission" date="2018-11" db="EMBL/GenBank/DDBJ databases">
        <title>FDA dAtabase for Regulatory Grade micrObial Sequences (FDA-ARGOS): Supporting development and validation of Infectious Disease Dx tests.</title>
        <authorList>
            <person name="Goldberg B."/>
            <person name="Campos J."/>
            <person name="Tallon L."/>
            <person name="Sadzewicz L."/>
            <person name="Zhao X."/>
            <person name="Vavikolanu K."/>
            <person name="Mehta A."/>
            <person name="Aluvathingal J."/>
            <person name="Nadendla S."/>
            <person name="Geyer C."/>
            <person name="Nandy P."/>
            <person name="Yan Y."/>
            <person name="Sichtig H."/>
        </authorList>
    </citation>
    <scope>NUCLEOTIDE SEQUENCE [LARGE SCALE GENOMIC DNA]</scope>
    <source>
        <strain evidence="3">FDAARGOS_614</strain>
    </source>
</reference>
<protein>
    <recommendedName>
        <fullName evidence="1">DUF6475 domain-containing protein</fullName>
    </recommendedName>
</protein>
<accession>A0A3G8H5Y5</accession>